<dbReference type="AlphaFoldDB" id="A0A2R8BB92"/>
<evidence type="ECO:0000313" key="2">
    <source>
        <dbReference type="EMBL" id="SPH20343.1"/>
    </source>
</evidence>
<dbReference type="RefSeq" id="WP_108827568.1">
    <property type="nucleotide sequence ID" value="NZ_OMOR01000001.1"/>
</dbReference>
<organism evidence="2 3">
    <name type="scientific">Ascidiaceihabitans donghaensis</name>
    <dbReference type="NCBI Taxonomy" id="1510460"/>
    <lineage>
        <taxon>Bacteria</taxon>
        <taxon>Pseudomonadati</taxon>
        <taxon>Pseudomonadota</taxon>
        <taxon>Alphaproteobacteria</taxon>
        <taxon>Rhodobacterales</taxon>
        <taxon>Paracoccaceae</taxon>
        <taxon>Ascidiaceihabitans</taxon>
    </lineage>
</organism>
<evidence type="ECO:0000313" key="3">
    <source>
        <dbReference type="Proteomes" id="UP000244880"/>
    </source>
</evidence>
<name>A0A2R8BB92_9RHOB</name>
<feature type="region of interest" description="Disordered" evidence="1">
    <location>
        <begin position="1"/>
        <end position="39"/>
    </location>
</feature>
<dbReference type="Gene3D" id="1.10.10.10">
    <property type="entry name" value="Winged helix-like DNA-binding domain superfamily/Winged helix DNA-binding domain"/>
    <property type="match status" value="1"/>
</dbReference>
<dbReference type="SUPFAM" id="SSF46785">
    <property type="entry name" value="Winged helix' DNA-binding domain"/>
    <property type="match status" value="1"/>
</dbReference>
<dbReference type="EMBL" id="OMOR01000001">
    <property type="protein sequence ID" value="SPH20343.1"/>
    <property type="molecule type" value="Genomic_DNA"/>
</dbReference>
<dbReference type="SUPFAM" id="SSF52540">
    <property type="entry name" value="P-loop containing nucleoside triphosphate hydrolases"/>
    <property type="match status" value="1"/>
</dbReference>
<sequence length="340" mass="37041">MRKPHRSAGPKPKPKETTLSSSTRRKQNAKSSKTGVPRKSIKTISASALKRKNFPPLHYAIDGYLTEGVTLLGGKPKIGKSYMALDFAMAVASGGLALGAVECQQGAVLYCALEDNHRRLQRRMQQLYGTEETWPRDLHFATSAPRLDEGLLDELRNWIEGNQAKLIIIDTFAGVRPQGRGEGYDADYAALSPLQVMAGELGVAILVIHHLRKMQGDDPFDTISGTTGLTGAVDAAFVLQRGQQGVTLYGRGREIEEMEKALEFDGGSWTVLGDASDVRRSEERGAILAVLSDASSPIGPKDIADALGKPENNVKQLLFKMHKDGEIKKRGRGQYCIPDT</sequence>
<evidence type="ECO:0000256" key="1">
    <source>
        <dbReference type="SAM" id="MobiDB-lite"/>
    </source>
</evidence>
<reference evidence="2 3" key="1">
    <citation type="submission" date="2018-03" db="EMBL/GenBank/DDBJ databases">
        <authorList>
            <person name="Keele B.F."/>
        </authorList>
    </citation>
    <scope>NUCLEOTIDE SEQUENCE [LARGE SCALE GENOMIC DNA]</scope>
    <source>
        <strain evidence="2 3">CECT 8599</strain>
    </source>
</reference>
<gene>
    <name evidence="2" type="ORF">ASD8599_01079</name>
</gene>
<dbReference type="Gene3D" id="3.40.50.300">
    <property type="entry name" value="P-loop containing nucleotide triphosphate hydrolases"/>
    <property type="match status" value="1"/>
</dbReference>
<dbReference type="InterPro" id="IPR036390">
    <property type="entry name" value="WH_DNA-bd_sf"/>
</dbReference>
<evidence type="ECO:0008006" key="4">
    <source>
        <dbReference type="Google" id="ProtNLM"/>
    </source>
</evidence>
<dbReference type="Pfam" id="PF13481">
    <property type="entry name" value="AAA_25"/>
    <property type="match status" value="1"/>
</dbReference>
<accession>A0A2R8BB92</accession>
<dbReference type="OrthoDB" id="9775547at2"/>
<dbReference type="Proteomes" id="UP000244880">
    <property type="component" value="Unassembled WGS sequence"/>
</dbReference>
<protein>
    <recommendedName>
        <fullName evidence="4">DNA repair protein RadA</fullName>
    </recommendedName>
</protein>
<dbReference type="InterPro" id="IPR036388">
    <property type="entry name" value="WH-like_DNA-bd_sf"/>
</dbReference>
<keyword evidence="3" id="KW-1185">Reference proteome</keyword>
<dbReference type="InterPro" id="IPR027417">
    <property type="entry name" value="P-loop_NTPase"/>
</dbReference>
<proteinExistence type="predicted"/>